<dbReference type="InterPro" id="IPR036770">
    <property type="entry name" value="Ankyrin_rpt-contain_sf"/>
</dbReference>
<dbReference type="Gene3D" id="1.25.40.20">
    <property type="entry name" value="Ankyrin repeat-containing domain"/>
    <property type="match status" value="3"/>
</dbReference>
<evidence type="ECO:0000256" key="1">
    <source>
        <dbReference type="ARBA" id="ARBA00022737"/>
    </source>
</evidence>
<dbReference type="SMART" id="SM00248">
    <property type="entry name" value="ANK"/>
    <property type="match status" value="8"/>
</dbReference>
<dbReference type="Pfam" id="PF12796">
    <property type="entry name" value="Ank_2"/>
    <property type="match status" value="2"/>
</dbReference>
<dbReference type="PANTHER" id="PTHR24123:SF33">
    <property type="entry name" value="PROTEIN HOS4"/>
    <property type="match status" value="1"/>
</dbReference>
<name>A0A815BNB8_9BILA</name>
<reference evidence="4" key="1">
    <citation type="submission" date="2021-02" db="EMBL/GenBank/DDBJ databases">
        <authorList>
            <person name="Nowell W R."/>
        </authorList>
    </citation>
    <scope>NUCLEOTIDE SEQUENCE</scope>
</reference>
<evidence type="ECO:0000313" key="8">
    <source>
        <dbReference type="Proteomes" id="UP000663829"/>
    </source>
</evidence>
<evidence type="ECO:0000256" key="3">
    <source>
        <dbReference type="PROSITE-ProRule" id="PRU00023"/>
    </source>
</evidence>
<dbReference type="EMBL" id="CAJOBC010024278">
    <property type="protein sequence ID" value="CAF4062445.1"/>
    <property type="molecule type" value="Genomic_DNA"/>
</dbReference>
<protein>
    <submittedName>
        <fullName evidence="4">Uncharacterized protein</fullName>
    </submittedName>
</protein>
<sequence>MHETISLDILYANERVPDELYTLVQNGLSSQLDVRLSELSNPIEYLTALSWHGQQRLSLLMVAALNGFNEIVRVLFAHCDPKQQVELKGRMVISDEEHIDGATALYCACYRTHFTVAQTLLELGHANVNQSTHKDSTYPLLIHASMRNRLDIVHFLVENGYSDVNETKSDDRDKCTALIWAAFRGHSMLVKYLIEKGADMNYSCDNTDLIAPTPLTCATLRGHAESVRVLYDAGANTNVKDKYGNTLLKMAAKNKAVSVINLFLERSINTVEDLELVACSFINISSSMVQMHGGLELLRVAIQHRESMDIPKVCIPSVVAYDFEQECQTVDELDSIKDNRDRMLIEMLLVRERILLPPKDETLMRPLLDYGDVLVNRGEFDKCLYLWVHAFYLYQQMELDTILHRFVWLFCKMMTANQTIPAKRFVQVCRLTFEPSQNKYNDDNIGNELCLVVLAAEILEQQGITREEQSSICCWINDLCRQRRRTLDGQTLLHLCVNEQTNKRLEWRRRDTISFLKFPNASGLRLLLACGYRWLDLDVVEWLDGNTPLHLICCGSEDQEIIELLVNARVHIDCVNAYRKTPVDYVENEMTRAFLMSKLTPPHLKCLCARVIANKRLDTSILGPPSSVINAFISLHGGLLRETDND</sequence>
<dbReference type="PROSITE" id="PS50297">
    <property type="entry name" value="ANK_REP_REGION"/>
    <property type="match status" value="2"/>
</dbReference>
<evidence type="ECO:0000313" key="7">
    <source>
        <dbReference type="EMBL" id="CAF4103380.1"/>
    </source>
</evidence>
<keyword evidence="2 3" id="KW-0040">ANK repeat</keyword>
<accession>A0A815BNB8</accession>
<dbReference type="InterPro" id="IPR051165">
    <property type="entry name" value="Multifunctional_ANK_Repeat"/>
</dbReference>
<feature type="repeat" description="ANK" evidence="3">
    <location>
        <begin position="544"/>
        <end position="577"/>
    </location>
</feature>
<proteinExistence type="predicted"/>
<dbReference type="Proteomes" id="UP000681722">
    <property type="component" value="Unassembled WGS sequence"/>
</dbReference>
<dbReference type="Proteomes" id="UP000677228">
    <property type="component" value="Unassembled WGS sequence"/>
</dbReference>
<dbReference type="OrthoDB" id="4429489at2759"/>
<organism evidence="4 8">
    <name type="scientific">Didymodactylos carnosus</name>
    <dbReference type="NCBI Taxonomy" id="1234261"/>
    <lineage>
        <taxon>Eukaryota</taxon>
        <taxon>Metazoa</taxon>
        <taxon>Spiralia</taxon>
        <taxon>Gnathifera</taxon>
        <taxon>Rotifera</taxon>
        <taxon>Eurotatoria</taxon>
        <taxon>Bdelloidea</taxon>
        <taxon>Philodinida</taxon>
        <taxon>Philodinidae</taxon>
        <taxon>Didymodactylos</taxon>
    </lineage>
</organism>
<feature type="repeat" description="ANK" evidence="3">
    <location>
        <begin position="210"/>
        <end position="242"/>
    </location>
</feature>
<keyword evidence="8" id="KW-1185">Reference proteome</keyword>
<dbReference type="Pfam" id="PF00023">
    <property type="entry name" value="Ank"/>
    <property type="match status" value="2"/>
</dbReference>
<dbReference type="Proteomes" id="UP000663829">
    <property type="component" value="Unassembled WGS sequence"/>
</dbReference>
<dbReference type="AlphaFoldDB" id="A0A815BNB8"/>
<evidence type="ECO:0000313" key="6">
    <source>
        <dbReference type="EMBL" id="CAF4062445.1"/>
    </source>
</evidence>
<comment type="caution">
    <text evidence="4">The sequence shown here is derived from an EMBL/GenBank/DDBJ whole genome shotgun (WGS) entry which is preliminary data.</text>
</comment>
<evidence type="ECO:0000313" key="5">
    <source>
        <dbReference type="EMBL" id="CAF1297887.1"/>
    </source>
</evidence>
<evidence type="ECO:0000256" key="2">
    <source>
        <dbReference type="ARBA" id="ARBA00023043"/>
    </source>
</evidence>
<dbReference type="EMBL" id="CAJNOQ010011288">
    <property type="protein sequence ID" value="CAF1272907.1"/>
    <property type="molecule type" value="Genomic_DNA"/>
</dbReference>
<evidence type="ECO:0000313" key="4">
    <source>
        <dbReference type="EMBL" id="CAF1272907.1"/>
    </source>
</evidence>
<dbReference type="EMBL" id="CAJOBA010040916">
    <property type="protein sequence ID" value="CAF4103380.1"/>
    <property type="molecule type" value="Genomic_DNA"/>
</dbReference>
<dbReference type="EMBL" id="CAJNOK010019341">
    <property type="protein sequence ID" value="CAF1297887.1"/>
    <property type="molecule type" value="Genomic_DNA"/>
</dbReference>
<dbReference type="InterPro" id="IPR002110">
    <property type="entry name" value="Ankyrin_rpt"/>
</dbReference>
<feature type="repeat" description="ANK" evidence="3">
    <location>
        <begin position="173"/>
        <end position="205"/>
    </location>
</feature>
<dbReference type="Proteomes" id="UP000682733">
    <property type="component" value="Unassembled WGS sequence"/>
</dbReference>
<gene>
    <name evidence="4" type="ORF">GPM918_LOCUS27171</name>
    <name evidence="5" type="ORF">OVA965_LOCUS28391</name>
    <name evidence="6" type="ORF">SRO942_LOCUS27455</name>
    <name evidence="7" type="ORF">TMI583_LOCUS29143</name>
</gene>
<dbReference type="SUPFAM" id="SSF48403">
    <property type="entry name" value="Ankyrin repeat"/>
    <property type="match status" value="1"/>
</dbReference>
<dbReference type="PROSITE" id="PS50088">
    <property type="entry name" value="ANK_REPEAT"/>
    <property type="match status" value="3"/>
</dbReference>
<keyword evidence="1" id="KW-0677">Repeat</keyword>
<dbReference type="PANTHER" id="PTHR24123">
    <property type="entry name" value="ANKYRIN REPEAT-CONTAINING"/>
    <property type="match status" value="1"/>
</dbReference>